<evidence type="ECO:0000313" key="1">
    <source>
        <dbReference type="EMBL" id="CAG8699275.1"/>
    </source>
</evidence>
<accession>A0ACA9P9L1</accession>
<comment type="caution">
    <text evidence="1">The sequence shown here is derived from an EMBL/GenBank/DDBJ whole genome shotgun (WGS) entry which is preliminary data.</text>
</comment>
<dbReference type="Proteomes" id="UP000789366">
    <property type="component" value="Unassembled WGS sequence"/>
</dbReference>
<reference evidence="1" key="1">
    <citation type="submission" date="2021-06" db="EMBL/GenBank/DDBJ databases">
        <authorList>
            <person name="Kallberg Y."/>
            <person name="Tangrot J."/>
            <person name="Rosling A."/>
        </authorList>
    </citation>
    <scope>NUCLEOTIDE SEQUENCE</scope>
    <source>
        <strain evidence="1">28 12/20/2015</strain>
    </source>
</reference>
<evidence type="ECO:0000313" key="2">
    <source>
        <dbReference type="Proteomes" id="UP000789366"/>
    </source>
</evidence>
<gene>
    <name evidence="1" type="ORF">SPELUC_LOCUS11188</name>
</gene>
<dbReference type="EMBL" id="CAJVPW010022917">
    <property type="protein sequence ID" value="CAG8699275.1"/>
    <property type="molecule type" value="Genomic_DNA"/>
</dbReference>
<feature type="non-terminal residue" evidence="1">
    <location>
        <position position="227"/>
    </location>
</feature>
<name>A0ACA9P9L1_9GLOM</name>
<protein>
    <submittedName>
        <fullName evidence="1">4645_t:CDS:1</fullName>
    </submittedName>
</protein>
<proteinExistence type="predicted"/>
<keyword evidence="2" id="KW-1185">Reference proteome</keyword>
<sequence>MTTKSLVLVITGSSSGIGSGIVLEAIKNGARVIGCSRSSEKLEALKNEVIKRGYSADSFNYVTGDASNKDVARTTIEKTIELYGRIDVLINNVAEVDVGDRISNIDFDKFVRVYEVNIFAAFYWIRMALPHLKKVSGKVINAALNMLTACLAEEEKEIQTIAICPGPVFTEALAANYNKRDENIAPYFRAFREKYSIEEFRERIFHPEDTGHYVWGLITNFPTEFNG</sequence>
<organism evidence="1 2">
    <name type="scientific">Cetraspora pellucida</name>
    <dbReference type="NCBI Taxonomy" id="1433469"/>
    <lineage>
        <taxon>Eukaryota</taxon>
        <taxon>Fungi</taxon>
        <taxon>Fungi incertae sedis</taxon>
        <taxon>Mucoromycota</taxon>
        <taxon>Glomeromycotina</taxon>
        <taxon>Glomeromycetes</taxon>
        <taxon>Diversisporales</taxon>
        <taxon>Gigasporaceae</taxon>
        <taxon>Cetraspora</taxon>
    </lineage>
</organism>